<dbReference type="SUPFAM" id="SSF103473">
    <property type="entry name" value="MFS general substrate transporter"/>
    <property type="match status" value="1"/>
</dbReference>
<evidence type="ECO:0000256" key="3">
    <source>
        <dbReference type="ARBA" id="ARBA00022692"/>
    </source>
</evidence>
<dbReference type="Gene3D" id="1.20.1720.10">
    <property type="entry name" value="Multidrug resistance protein D"/>
    <property type="match status" value="1"/>
</dbReference>
<keyword evidence="5 7" id="KW-0472">Membrane</keyword>
<feature type="transmembrane region" description="Helical" evidence="7">
    <location>
        <begin position="164"/>
        <end position="182"/>
    </location>
</feature>
<evidence type="ECO:0000256" key="5">
    <source>
        <dbReference type="ARBA" id="ARBA00023136"/>
    </source>
</evidence>
<dbReference type="Pfam" id="PF07690">
    <property type="entry name" value="MFS_1"/>
    <property type="match status" value="1"/>
</dbReference>
<dbReference type="InterPro" id="IPR036259">
    <property type="entry name" value="MFS_trans_sf"/>
</dbReference>
<dbReference type="EMBL" id="MU032348">
    <property type="protein sequence ID" value="KAF3764978.1"/>
    <property type="molecule type" value="Genomic_DNA"/>
</dbReference>
<organism evidence="8 9">
    <name type="scientific">Cryphonectria parasitica (strain ATCC 38755 / EP155)</name>
    <dbReference type="NCBI Taxonomy" id="660469"/>
    <lineage>
        <taxon>Eukaryota</taxon>
        <taxon>Fungi</taxon>
        <taxon>Dikarya</taxon>
        <taxon>Ascomycota</taxon>
        <taxon>Pezizomycotina</taxon>
        <taxon>Sordariomycetes</taxon>
        <taxon>Sordariomycetidae</taxon>
        <taxon>Diaporthales</taxon>
        <taxon>Cryphonectriaceae</taxon>
        <taxon>Cryphonectria-Endothia species complex</taxon>
        <taxon>Cryphonectria</taxon>
    </lineage>
</organism>
<evidence type="ECO:0000256" key="1">
    <source>
        <dbReference type="ARBA" id="ARBA00004141"/>
    </source>
</evidence>
<feature type="transmembrane region" description="Helical" evidence="7">
    <location>
        <begin position="96"/>
        <end position="113"/>
    </location>
</feature>
<feature type="transmembrane region" description="Helical" evidence="7">
    <location>
        <begin position="194"/>
        <end position="215"/>
    </location>
</feature>
<dbReference type="Gene3D" id="1.20.1250.20">
    <property type="entry name" value="MFS general substrate transporter like domains"/>
    <property type="match status" value="1"/>
</dbReference>
<dbReference type="GeneID" id="63834485"/>
<evidence type="ECO:0000313" key="9">
    <source>
        <dbReference type="Proteomes" id="UP000803844"/>
    </source>
</evidence>
<evidence type="ECO:0000256" key="6">
    <source>
        <dbReference type="SAM" id="MobiDB-lite"/>
    </source>
</evidence>
<dbReference type="Proteomes" id="UP000803844">
    <property type="component" value="Unassembled WGS sequence"/>
</dbReference>
<feature type="compositionally biased region" description="Basic and acidic residues" evidence="6">
    <location>
        <begin position="375"/>
        <end position="391"/>
    </location>
</feature>
<keyword evidence="9" id="KW-1185">Reference proteome</keyword>
<protein>
    <submittedName>
        <fullName evidence="8">MFS general substrate transporter</fullName>
    </submittedName>
</protein>
<dbReference type="RefSeq" id="XP_040775939.1">
    <property type="nucleotide sequence ID" value="XM_040917356.1"/>
</dbReference>
<dbReference type="OrthoDB" id="10021397at2759"/>
<dbReference type="GO" id="GO:0022857">
    <property type="term" value="F:transmembrane transporter activity"/>
    <property type="evidence" value="ECO:0007669"/>
    <property type="project" value="InterPro"/>
</dbReference>
<comment type="subcellular location">
    <subcellularLocation>
        <location evidence="1">Membrane</location>
        <topology evidence="1">Multi-pass membrane protein</topology>
    </subcellularLocation>
</comment>
<dbReference type="InterPro" id="IPR011701">
    <property type="entry name" value="MFS"/>
</dbReference>
<proteinExistence type="inferred from homology"/>
<dbReference type="PANTHER" id="PTHR23501:SF193">
    <property type="entry name" value="MULTIDRUG TRANSPORTER, PUTATIVE (AFU_ORTHOLOGUE AFUA_8G00940)-RELATED"/>
    <property type="match status" value="1"/>
</dbReference>
<comment type="caution">
    <text evidence="8">The sequence shown here is derived from an EMBL/GenBank/DDBJ whole genome shotgun (WGS) entry which is preliminary data.</text>
</comment>
<dbReference type="AlphaFoldDB" id="A0A9P4Y1W4"/>
<evidence type="ECO:0000256" key="2">
    <source>
        <dbReference type="ARBA" id="ARBA00007520"/>
    </source>
</evidence>
<name>A0A9P4Y1W4_CRYP1</name>
<feature type="transmembrane region" description="Helical" evidence="7">
    <location>
        <begin position="261"/>
        <end position="280"/>
    </location>
</feature>
<feature type="transmembrane region" description="Helical" evidence="7">
    <location>
        <begin position="63"/>
        <end position="84"/>
    </location>
</feature>
<feature type="transmembrane region" description="Helical" evidence="7">
    <location>
        <begin position="133"/>
        <end position="158"/>
    </location>
</feature>
<dbReference type="PANTHER" id="PTHR23501">
    <property type="entry name" value="MAJOR FACILITATOR SUPERFAMILY"/>
    <property type="match status" value="1"/>
</dbReference>
<evidence type="ECO:0000313" key="8">
    <source>
        <dbReference type="EMBL" id="KAF3764978.1"/>
    </source>
</evidence>
<gene>
    <name evidence="8" type="ORF">M406DRAFT_260318</name>
</gene>
<dbReference type="GO" id="GO:0005886">
    <property type="term" value="C:plasma membrane"/>
    <property type="evidence" value="ECO:0007669"/>
    <property type="project" value="TreeGrafter"/>
</dbReference>
<sequence length="391" mass="42183">MIAPICGPLVGGAFTTGYTWRWCFYINLPFAALVGIPLLLMRIPDQLPKPKPMSVLPKLHQHLDLFGFAILAPAIIMLLLALQYGGNQYAWNSSQVIGLFCGSGVTFIVWVIWNHHKGDDALLPMSIIRRRTVWMSGTNYAFMMATVFGSTYFLPIYYQGVKGVSAVLSGVYLLPIVLPQLASAVIGGTLVSKIGYVPPFALVGGSLGAIGSGLFSLFQPDTPTGEWVGFSIITGLGRGIALQMPLMAIQAVVSQEEMSQAMAFAVWCQYIGPTVFLTLYNTVFDTSLTTEIQKYAPGVSAELVIAAGATRFREVVTPQQLPGVLKAFSTSLDHTFYLQAGAGVVAWFAAWGMGWKKLQKPKEKLADPSGVAESRAADKEGIEDSGKKITA</sequence>
<keyword evidence="4 7" id="KW-1133">Transmembrane helix</keyword>
<evidence type="ECO:0000256" key="4">
    <source>
        <dbReference type="ARBA" id="ARBA00022989"/>
    </source>
</evidence>
<evidence type="ECO:0000256" key="7">
    <source>
        <dbReference type="SAM" id="Phobius"/>
    </source>
</evidence>
<feature type="region of interest" description="Disordered" evidence="6">
    <location>
        <begin position="364"/>
        <end position="391"/>
    </location>
</feature>
<accession>A0A9P4Y1W4</accession>
<comment type="similarity">
    <text evidence="2">Belongs to the major facilitator superfamily. TCR/Tet family.</text>
</comment>
<feature type="transmembrane region" description="Helical" evidence="7">
    <location>
        <begin position="227"/>
        <end position="249"/>
    </location>
</feature>
<reference evidence="8" key="1">
    <citation type="journal article" date="2020" name="Phytopathology">
        <title>Genome sequence of the chestnut blight fungus Cryphonectria parasitica EP155: A fundamental resource for an archetypical invasive plant pathogen.</title>
        <authorList>
            <person name="Crouch J.A."/>
            <person name="Dawe A."/>
            <person name="Aerts A."/>
            <person name="Barry K."/>
            <person name="Churchill A.C.L."/>
            <person name="Grimwood J."/>
            <person name="Hillman B."/>
            <person name="Milgroom M.G."/>
            <person name="Pangilinan J."/>
            <person name="Smith M."/>
            <person name="Salamov A."/>
            <person name="Schmutz J."/>
            <person name="Yadav J."/>
            <person name="Grigoriev I.V."/>
            <person name="Nuss D."/>
        </authorList>
    </citation>
    <scope>NUCLEOTIDE SEQUENCE</scope>
    <source>
        <strain evidence="8">EP155</strain>
    </source>
</reference>
<keyword evidence="3 7" id="KW-0812">Transmembrane</keyword>
<feature type="transmembrane region" description="Helical" evidence="7">
    <location>
        <begin position="336"/>
        <end position="355"/>
    </location>
</feature>
<feature type="transmembrane region" description="Helical" evidence="7">
    <location>
        <begin position="24"/>
        <end position="43"/>
    </location>
</feature>